<accession>A0A0M0G541</accession>
<evidence type="ECO:0000259" key="1">
    <source>
        <dbReference type="Pfam" id="PF01636"/>
    </source>
</evidence>
<feature type="domain" description="Aminoglycoside phosphotransferase" evidence="1">
    <location>
        <begin position="32"/>
        <end position="219"/>
    </location>
</feature>
<proteinExistence type="predicted"/>
<protein>
    <recommendedName>
        <fullName evidence="1">Aminoglycoside phosphotransferase domain-containing protein</fullName>
    </recommendedName>
</protein>
<evidence type="ECO:0000313" key="3">
    <source>
        <dbReference type="Proteomes" id="UP000037405"/>
    </source>
</evidence>
<dbReference type="Pfam" id="PF01636">
    <property type="entry name" value="APH"/>
    <property type="match status" value="1"/>
</dbReference>
<sequence length="261" mass="29077">MGALEGRRVDMKGPIATGNTAEIYLNDAGHAVKVYKEGFPGDEALKEAEKQRYIHSLGIPVPEVLELTTFNGRQALVMEYIEGETLGDLAMKNRTLMEDYLSVSVETQIMIHEKEAPGLEPMRDKLIRQLQDVSSLSSEEKMGLLKQVDQLSGTKLCHGDLHLFNLVETEDGIRVLDWVDASSGDIRADVVRTYLLYVGFDQEIAEQYLALYCEKSGVDRDEVLQWQAVIAGARLSENVPGEDADRLLGIVWQGVKGRIPK</sequence>
<name>A0A0M0G541_9BACI</name>
<dbReference type="InterPro" id="IPR011009">
    <property type="entry name" value="Kinase-like_dom_sf"/>
</dbReference>
<dbReference type="STRING" id="189381.GCA_900166615_01577"/>
<dbReference type="InterPro" id="IPR002575">
    <property type="entry name" value="Aminoglycoside_PTrfase"/>
</dbReference>
<dbReference type="Proteomes" id="UP000037405">
    <property type="component" value="Unassembled WGS sequence"/>
</dbReference>
<dbReference type="SUPFAM" id="SSF56112">
    <property type="entry name" value="Protein kinase-like (PK-like)"/>
    <property type="match status" value="1"/>
</dbReference>
<dbReference type="EMBL" id="LGUE01000004">
    <property type="protein sequence ID" value="KON84657.1"/>
    <property type="molecule type" value="Genomic_DNA"/>
</dbReference>
<dbReference type="InterPro" id="IPR051678">
    <property type="entry name" value="AGP_Transferase"/>
</dbReference>
<reference evidence="3" key="1">
    <citation type="submission" date="2015-07" db="EMBL/GenBank/DDBJ databases">
        <title>Fjat-14235 jcm11544.</title>
        <authorList>
            <person name="Liu B."/>
            <person name="Wang J."/>
            <person name="Zhu Y."/>
            <person name="Liu G."/>
            <person name="Chen Q."/>
            <person name="Chen Z."/>
            <person name="Lan J."/>
            <person name="Che J."/>
            <person name="Ge C."/>
            <person name="Shi H."/>
            <person name="Pan Z."/>
            <person name="Liu X."/>
        </authorList>
    </citation>
    <scope>NUCLEOTIDE SEQUENCE [LARGE SCALE GENOMIC DNA]</scope>
    <source>
        <strain evidence="3">JCM 11544</strain>
    </source>
</reference>
<dbReference type="OrthoDB" id="9800774at2"/>
<evidence type="ECO:0000313" key="2">
    <source>
        <dbReference type="EMBL" id="KON84657.1"/>
    </source>
</evidence>
<gene>
    <name evidence="2" type="ORF">AF331_11525</name>
</gene>
<dbReference type="PATRIC" id="fig|189381.12.peg.2325"/>
<comment type="caution">
    <text evidence="2">The sequence shown here is derived from an EMBL/GenBank/DDBJ whole genome shotgun (WGS) entry which is preliminary data.</text>
</comment>
<dbReference type="AlphaFoldDB" id="A0A0M0G541"/>
<dbReference type="PANTHER" id="PTHR21310">
    <property type="entry name" value="AMINOGLYCOSIDE PHOSPHOTRANSFERASE-RELATED-RELATED"/>
    <property type="match status" value="1"/>
</dbReference>
<organism evidence="2 3">
    <name type="scientific">Rossellomorea marisflavi</name>
    <dbReference type="NCBI Taxonomy" id="189381"/>
    <lineage>
        <taxon>Bacteria</taxon>
        <taxon>Bacillati</taxon>
        <taxon>Bacillota</taxon>
        <taxon>Bacilli</taxon>
        <taxon>Bacillales</taxon>
        <taxon>Bacillaceae</taxon>
        <taxon>Rossellomorea</taxon>
    </lineage>
</organism>
<dbReference type="Gene3D" id="3.90.1200.10">
    <property type="match status" value="1"/>
</dbReference>
<keyword evidence="3" id="KW-1185">Reference proteome</keyword>